<name>A0A9Q6LME2_PISSA</name>
<dbReference type="AlphaFoldDB" id="A0A9Q6LME2"/>
<evidence type="ECO:0000313" key="2">
    <source>
        <dbReference type="Proteomes" id="UP000422232"/>
    </source>
</evidence>
<protein>
    <submittedName>
        <fullName evidence="1">Uncharacterized protein</fullName>
    </submittedName>
</protein>
<reference evidence="1 2" key="1">
    <citation type="submission" date="2019-04" db="EMBL/GenBank/DDBJ databases">
        <title>Complete genome sequencing of Piscirickettsia salmonis strain Psal-009.</title>
        <authorList>
            <person name="Schober I."/>
            <person name="Bunk B."/>
            <person name="Sproer C."/>
            <person name="Carril G.P."/>
            <person name="Riedel T."/>
            <person name="Flores-Herrera P.A."/>
            <person name="Nourdin-Galindo G."/>
            <person name="Marshall S.H."/>
            <person name="Overmann J."/>
        </authorList>
    </citation>
    <scope>NUCLEOTIDE SEQUENCE [LARGE SCALE GENOMIC DNA]</scope>
    <source>
        <strain evidence="1 2">Psal-009</strain>
    </source>
</reference>
<dbReference type="EMBL" id="CP038908">
    <property type="protein sequence ID" value="QGO05933.1"/>
    <property type="molecule type" value="Genomic_DNA"/>
</dbReference>
<keyword evidence="2" id="KW-1185">Reference proteome</keyword>
<gene>
    <name evidence="1" type="ORF">Psal009_01830</name>
</gene>
<evidence type="ECO:0000313" key="1">
    <source>
        <dbReference type="EMBL" id="QGO05933.1"/>
    </source>
</evidence>
<sequence>MSVVDDLLHGLNESRQRELLEELVDVYNGSSLKQHINIEARERYRQLLREFGYKDRLNQFDRTEGEYSFLNHGMGFWPGVQFFPHWNSTRPLRAMEC</sequence>
<dbReference type="RefSeq" id="WP_032126949.1">
    <property type="nucleotide sequence ID" value="NZ_CP013773.1"/>
</dbReference>
<dbReference type="Proteomes" id="UP000422232">
    <property type="component" value="Chromosome"/>
</dbReference>
<organism evidence="1 2">
    <name type="scientific">Piscirickettsia salmonis</name>
    <dbReference type="NCBI Taxonomy" id="1238"/>
    <lineage>
        <taxon>Bacteria</taxon>
        <taxon>Pseudomonadati</taxon>
        <taxon>Pseudomonadota</taxon>
        <taxon>Gammaproteobacteria</taxon>
        <taxon>Thiotrichales</taxon>
        <taxon>Piscirickettsiaceae</taxon>
        <taxon>Piscirickettsia</taxon>
    </lineage>
</organism>
<proteinExistence type="predicted"/>
<accession>A0A9Q6LME2</accession>
<dbReference type="GeneID" id="66740995"/>